<keyword evidence="6" id="KW-1185">Reference proteome</keyword>
<dbReference type="PANTHER" id="PTHR30349">
    <property type="entry name" value="PHAGE INTEGRASE-RELATED"/>
    <property type="match status" value="1"/>
</dbReference>
<dbReference type="Gene3D" id="1.10.443.10">
    <property type="entry name" value="Intergrase catalytic core"/>
    <property type="match status" value="1"/>
</dbReference>
<dbReference type="InterPro" id="IPR013762">
    <property type="entry name" value="Integrase-like_cat_sf"/>
</dbReference>
<dbReference type="PANTHER" id="PTHR30349:SF41">
    <property type="entry name" value="INTEGRASE_RECOMBINASE PROTEIN MJ0367-RELATED"/>
    <property type="match status" value="1"/>
</dbReference>
<dbReference type="CDD" id="cd01189">
    <property type="entry name" value="INT_ICEBs1_C_like"/>
    <property type="match status" value="1"/>
</dbReference>
<keyword evidence="3" id="KW-0233">DNA recombination</keyword>
<evidence type="ECO:0000313" key="6">
    <source>
        <dbReference type="Proteomes" id="UP001165561"/>
    </source>
</evidence>
<dbReference type="InterPro" id="IPR050090">
    <property type="entry name" value="Tyrosine_recombinase_XerCD"/>
</dbReference>
<evidence type="ECO:0000313" key="5">
    <source>
        <dbReference type="EMBL" id="MDD9207807.1"/>
    </source>
</evidence>
<evidence type="ECO:0000256" key="2">
    <source>
        <dbReference type="ARBA" id="ARBA00023125"/>
    </source>
</evidence>
<keyword evidence="2" id="KW-0238">DNA-binding</keyword>
<dbReference type="InterPro" id="IPR011010">
    <property type="entry name" value="DNA_brk_join_enz"/>
</dbReference>
<dbReference type="InterPro" id="IPR002104">
    <property type="entry name" value="Integrase_catalytic"/>
</dbReference>
<dbReference type="SUPFAM" id="SSF56349">
    <property type="entry name" value="DNA breaking-rejoining enzymes"/>
    <property type="match status" value="1"/>
</dbReference>
<evidence type="ECO:0000256" key="1">
    <source>
        <dbReference type="ARBA" id="ARBA00008857"/>
    </source>
</evidence>
<name>A0ABT5U0T7_9MICO</name>
<protein>
    <submittedName>
        <fullName evidence="5">Site-specific integrase</fullName>
    </submittedName>
</protein>
<dbReference type="Proteomes" id="UP001165561">
    <property type="component" value="Unassembled WGS sequence"/>
</dbReference>
<proteinExistence type="inferred from homology"/>
<sequence>MPSDDRPQVVPPTATDIGALVAAAPPRHRAAIVMLAGAGLRISELLGLTVADVDFLRRTVRVDRQRLRSGGTGPLKTRRSARTILLGKVVTEELSAHLVAFPSDEWLFTDDLGRPVTYYTWQDVWAPTRRAAGLDVDTHALRHFYASALISGGASVKVVQERLGHGSASVTLNTYAHLWPTDDELTRSVIDAAFAPLADSLRTDTA</sequence>
<dbReference type="EMBL" id="JARACI010001157">
    <property type="protein sequence ID" value="MDD9207807.1"/>
    <property type="molecule type" value="Genomic_DNA"/>
</dbReference>
<dbReference type="Pfam" id="PF00589">
    <property type="entry name" value="Phage_integrase"/>
    <property type="match status" value="1"/>
</dbReference>
<evidence type="ECO:0000259" key="4">
    <source>
        <dbReference type="PROSITE" id="PS51898"/>
    </source>
</evidence>
<comment type="caution">
    <text evidence="5">The sequence shown here is derived from an EMBL/GenBank/DDBJ whole genome shotgun (WGS) entry which is preliminary data.</text>
</comment>
<feature type="domain" description="Tyr recombinase" evidence="4">
    <location>
        <begin position="5"/>
        <end position="191"/>
    </location>
</feature>
<reference evidence="5" key="1">
    <citation type="submission" date="2023-02" db="EMBL/GenBank/DDBJ databases">
        <title>Georgenia sp.10Sc9-8, isolated from a soil sample collected from the Taklamakan desert.</title>
        <authorList>
            <person name="Liu S."/>
        </authorList>
    </citation>
    <scope>NUCLEOTIDE SEQUENCE</scope>
    <source>
        <strain evidence="5">10Sc9-8</strain>
    </source>
</reference>
<dbReference type="PROSITE" id="PS51898">
    <property type="entry name" value="TYR_RECOMBINASE"/>
    <property type="match status" value="1"/>
</dbReference>
<comment type="similarity">
    <text evidence="1">Belongs to the 'phage' integrase family.</text>
</comment>
<gene>
    <name evidence="5" type="ORF">PU560_15230</name>
</gene>
<accession>A0ABT5U0T7</accession>
<organism evidence="5 6">
    <name type="scientific">Georgenia halotolerans</name>
    <dbReference type="NCBI Taxonomy" id="3028317"/>
    <lineage>
        <taxon>Bacteria</taxon>
        <taxon>Bacillati</taxon>
        <taxon>Actinomycetota</taxon>
        <taxon>Actinomycetes</taxon>
        <taxon>Micrococcales</taxon>
        <taxon>Bogoriellaceae</taxon>
        <taxon>Georgenia</taxon>
    </lineage>
</organism>
<evidence type="ECO:0000256" key="3">
    <source>
        <dbReference type="ARBA" id="ARBA00023172"/>
    </source>
</evidence>